<keyword evidence="8" id="KW-0443">Lipid metabolism</keyword>
<sequence length="381" mass="42664">MRYFLIAGEASGDLHGAHLIRAIKAEDPSATFAFMGGDQMAYEAGRRPIVHYSKVAFMGFISVLRHLPEIRSTAHLVQQEIKDFDPHVVIPIDYSGFNFRYILPFVDKALPRTSVFYYIPPKVWAWKKRRTKKLRTLCTQVLSILPFEEEFLIRHNVNAYYVGNPCVDAVGKYWDTWGDPQAKVSLLDKTPQLTIEHPIVAILAGSRRAEIKHNLPLMLSTLRTYYPEYQCVVAGAPGIEAEFYTPLIQGHKAEVLFGQTYSILAAADFALVTSGTATLETALIGTPQIVCYRSIGSPLVNWAFSRLPISYFSLVNLILDTPLLEELLAAKATPEHLHSAIERLLSPTQQISEGYARLRSQLGRVPAARTAAQVITRSIIH</sequence>
<dbReference type="SUPFAM" id="SSF53756">
    <property type="entry name" value="UDP-Glycosyltransferase/glycogen phosphorylase"/>
    <property type="match status" value="1"/>
</dbReference>
<evidence type="ECO:0000256" key="3">
    <source>
        <dbReference type="ARBA" id="ARBA00020902"/>
    </source>
</evidence>
<evidence type="ECO:0000313" key="11">
    <source>
        <dbReference type="EMBL" id="EEN82360.1"/>
    </source>
</evidence>
<evidence type="ECO:0000256" key="8">
    <source>
        <dbReference type="ARBA" id="ARBA00023098"/>
    </source>
</evidence>
<keyword evidence="6 11" id="KW-0328">Glycosyltransferase</keyword>
<dbReference type="STRING" id="553175.POREN0001_1699"/>
<evidence type="ECO:0000256" key="4">
    <source>
        <dbReference type="ARBA" id="ARBA00022516"/>
    </source>
</evidence>
<evidence type="ECO:0000256" key="1">
    <source>
        <dbReference type="ARBA" id="ARBA00002056"/>
    </source>
</evidence>
<evidence type="ECO:0000256" key="6">
    <source>
        <dbReference type="ARBA" id="ARBA00022676"/>
    </source>
</evidence>
<name>C3JBG5_POREA</name>
<comment type="catalytic activity">
    <reaction evidence="9">
        <text>a lipid X + a UDP-2-N,3-O-bis[(3R)-3-hydroxyacyl]-alpha-D-glucosamine = a lipid A disaccharide + UDP + H(+)</text>
        <dbReference type="Rhea" id="RHEA:67828"/>
        <dbReference type="ChEBI" id="CHEBI:15378"/>
        <dbReference type="ChEBI" id="CHEBI:58223"/>
        <dbReference type="ChEBI" id="CHEBI:137748"/>
        <dbReference type="ChEBI" id="CHEBI:176338"/>
        <dbReference type="ChEBI" id="CHEBI:176343"/>
        <dbReference type="EC" id="2.4.1.182"/>
    </reaction>
</comment>
<evidence type="ECO:0000256" key="9">
    <source>
        <dbReference type="ARBA" id="ARBA00048975"/>
    </source>
</evidence>
<dbReference type="Proteomes" id="UP000004295">
    <property type="component" value="Unassembled WGS sequence"/>
</dbReference>
<keyword evidence="7 11" id="KW-0808">Transferase</keyword>
<evidence type="ECO:0000256" key="7">
    <source>
        <dbReference type="ARBA" id="ARBA00022679"/>
    </source>
</evidence>
<keyword evidence="5" id="KW-0441">Lipid A biosynthesis</keyword>
<dbReference type="GO" id="GO:0009245">
    <property type="term" value="P:lipid A biosynthetic process"/>
    <property type="evidence" value="ECO:0007669"/>
    <property type="project" value="UniProtKB-UniRule"/>
</dbReference>
<dbReference type="Pfam" id="PF02684">
    <property type="entry name" value="LpxB"/>
    <property type="match status" value="1"/>
</dbReference>
<comment type="function">
    <text evidence="1">Condensation of UDP-2,3-diacylglucosamine and 2,3-diacylglucosamine-1-phosphate to form lipid A disaccharide, a precursor of lipid A, a phosphorylated glycolipid that anchors the lipopolysaccharide to the outer membrane of the cell.</text>
</comment>
<keyword evidence="4" id="KW-0444">Lipid biosynthesis</keyword>
<keyword evidence="12" id="KW-1185">Reference proteome</keyword>
<dbReference type="GeneID" id="93366095"/>
<dbReference type="EC" id="2.4.1.182" evidence="2 10"/>
<evidence type="ECO:0000256" key="5">
    <source>
        <dbReference type="ARBA" id="ARBA00022556"/>
    </source>
</evidence>
<evidence type="ECO:0000256" key="2">
    <source>
        <dbReference type="ARBA" id="ARBA00012687"/>
    </source>
</evidence>
<dbReference type="NCBIfam" id="TIGR00215">
    <property type="entry name" value="lpxB"/>
    <property type="match status" value="1"/>
</dbReference>
<comment type="caution">
    <text evidence="11">The sequence shown here is derived from an EMBL/GenBank/DDBJ whole genome shotgun (WGS) entry which is preliminary data.</text>
</comment>
<organism evidence="11 12">
    <name type="scientific">Porphyromonas endodontalis (strain ATCC 35406 / DSM 24491 / JCM 8526 / CCUG 16442 / BCRC 14492 / NCTC 13058 / HG 370)</name>
    <name type="common">Bacteroides endodontalis</name>
    <dbReference type="NCBI Taxonomy" id="553175"/>
    <lineage>
        <taxon>Bacteria</taxon>
        <taxon>Pseudomonadati</taxon>
        <taxon>Bacteroidota</taxon>
        <taxon>Bacteroidia</taxon>
        <taxon>Bacteroidales</taxon>
        <taxon>Porphyromonadaceae</taxon>
        <taxon>Porphyromonas</taxon>
    </lineage>
</organism>
<evidence type="ECO:0000313" key="12">
    <source>
        <dbReference type="Proteomes" id="UP000004295"/>
    </source>
</evidence>
<dbReference type="GO" id="GO:0008915">
    <property type="term" value="F:lipid-A-disaccharide synthase activity"/>
    <property type="evidence" value="ECO:0007669"/>
    <property type="project" value="UniProtKB-UniRule"/>
</dbReference>
<dbReference type="AlphaFoldDB" id="C3JBG5"/>
<dbReference type="RefSeq" id="WP_004334118.1">
    <property type="nucleotide sequence ID" value="NZ_ACNN01000026.1"/>
</dbReference>
<accession>C3JBG5</accession>
<dbReference type="eggNOG" id="COG0763">
    <property type="taxonomic scope" value="Bacteria"/>
</dbReference>
<dbReference type="GO" id="GO:0016020">
    <property type="term" value="C:membrane"/>
    <property type="evidence" value="ECO:0007669"/>
    <property type="project" value="GOC"/>
</dbReference>
<dbReference type="InterPro" id="IPR003835">
    <property type="entry name" value="Glyco_trans_19"/>
</dbReference>
<reference evidence="11 12" key="1">
    <citation type="submission" date="2009-04" db="EMBL/GenBank/DDBJ databases">
        <authorList>
            <person name="Sebastian Y."/>
            <person name="Madupu R."/>
            <person name="Durkin A.S."/>
            <person name="Torralba M."/>
            <person name="Methe B."/>
            <person name="Sutton G.G."/>
            <person name="Strausberg R.L."/>
            <person name="Nelson K.E."/>
        </authorList>
    </citation>
    <scope>NUCLEOTIDE SEQUENCE [LARGE SCALE GENOMIC DNA]</scope>
    <source>
        <strain evidence="12">ATCC 35406 / BCRC 14492 / JCM 8526 / NCTC 13058 / HG 370</strain>
    </source>
</reference>
<dbReference type="PANTHER" id="PTHR30372:SF4">
    <property type="entry name" value="LIPID-A-DISACCHARIDE SYNTHASE, MITOCHONDRIAL-RELATED"/>
    <property type="match status" value="1"/>
</dbReference>
<protein>
    <recommendedName>
        <fullName evidence="3 10">Lipid-A-disaccharide synthase</fullName>
        <ecNumber evidence="2 10">2.4.1.182</ecNumber>
    </recommendedName>
</protein>
<dbReference type="PANTHER" id="PTHR30372">
    <property type="entry name" value="LIPID-A-DISACCHARIDE SYNTHASE"/>
    <property type="match status" value="1"/>
</dbReference>
<gene>
    <name evidence="11" type="primary">lpxB</name>
    <name evidence="11" type="ORF">POREN0001_1699</name>
</gene>
<dbReference type="EMBL" id="ACNN01000026">
    <property type="protein sequence ID" value="EEN82360.1"/>
    <property type="molecule type" value="Genomic_DNA"/>
</dbReference>
<evidence type="ECO:0000256" key="10">
    <source>
        <dbReference type="NCBIfam" id="TIGR00215"/>
    </source>
</evidence>
<dbReference type="GO" id="GO:0005543">
    <property type="term" value="F:phospholipid binding"/>
    <property type="evidence" value="ECO:0007669"/>
    <property type="project" value="TreeGrafter"/>
</dbReference>
<proteinExistence type="predicted"/>